<organism evidence="2 3">
    <name type="scientific">Parascaris equorum</name>
    <name type="common">Equine roundworm</name>
    <dbReference type="NCBI Taxonomy" id="6256"/>
    <lineage>
        <taxon>Eukaryota</taxon>
        <taxon>Metazoa</taxon>
        <taxon>Ecdysozoa</taxon>
        <taxon>Nematoda</taxon>
        <taxon>Chromadorea</taxon>
        <taxon>Rhabditida</taxon>
        <taxon>Spirurina</taxon>
        <taxon>Ascaridomorpha</taxon>
        <taxon>Ascaridoidea</taxon>
        <taxon>Ascarididae</taxon>
        <taxon>Parascaris</taxon>
    </lineage>
</organism>
<evidence type="ECO:0000313" key="2">
    <source>
        <dbReference type="Proteomes" id="UP000887564"/>
    </source>
</evidence>
<keyword evidence="1" id="KW-0808">Transferase</keyword>
<dbReference type="Gene3D" id="3.40.630.30">
    <property type="match status" value="1"/>
</dbReference>
<reference evidence="3" key="1">
    <citation type="submission" date="2022-11" db="UniProtKB">
        <authorList>
            <consortium name="WormBaseParasite"/>
        </authorList>
    </citation>
    <scope>IDENTIFICATION</scope>
</reference>
<accession>A0A914R779</accession>
<name>A0A914R779_PAREQ</name>
<protein>
    <recommendedName>
        <fullName evidence="1">Glycine N-acyltransferase-like protein</fullName>
        <ecNumber evidence="1">2.3.1.-</ecNumber>
    </recommendedName>
</protein>
<proteinExistence type="inferred from homology"/>
<dbReference type="WBParaSite" id="PEQ_0000053101-mRNA-1">
    <property type="protein sequence ID" value="PEQ_0000053101-mRNA-1"/>
    <property type="gene ID" value="PEQ_0000053101"/>
</dbReference>
<dbReference type="InterPro" id="IPR010313">
    <property type="entry name" value="Glycine_N-acyltransferase"/>
</dbReference>
<dbReference type="GO" id="GO:0047961">
    <property type="term" value="F:glycine N-acyltransferase activity"/>
    <property type="evidence" value="ECO:0007669"/>
    <property type="project" value="InterPro"/>
</dbReference>
<sequence length="167" mass="19524">CREHIIIWPNPHITIVEEQFNDFLKFIHSKSNFSPLLYPTHLYFMNEEQQKLVNELELKLPKGYRFDEVDPTNDANIINQTWRHASDGDLQQTTEKLKCLPSAIIRYAVSFEMSDPMGAHNHLYTLDEHRRKGLGTTVELRLSQKCIKFQQNALLLLSNIAIFNNNN</sequence>
<dbReference type="PANTHER" id="PTHR15298:SF1">
    <property type="entry name" value="GLYCINE N-ACYLTRANSFERASE-LIKE PROTEIN"/>
    <property type="match status" value="1"/>
</dbReference>
<dbReference type="SUPFAM" id="SSF55729">
    <property type="entry name" value="Acyl-CoA N-acyltransferases (Nat)"/>
    <property type="match status" value="1"/>
</dbReference>
<dbReference type="PANTHER" id="PTHR15298">
    <property type="entry name" value="L-COA N-ACYLTRANSFERASE-RELATED"/>
    <property type="match status" value="1"/>
</dbReference>
<evidence type="ECO:0000313" key="3">
    <source>
        <dbReference type="WBParaSite" id="PEQ_0000053101-mRNA-1"/>
    </source>
</evidence>
<keyword evidence="1" id="KW-0012">Acyltransferase</keyword>
<dbReference type="Proteomes" id="UP000887564">
    <property type="component" value="Unplaced"/>
</dbReference>
<dbReference type="InterPro" id="IPR016181">
    <property type="entry name" value="Acyl_CoA_acyltransferase"/>
</dbReference>
<keyword evidence="2" id="KW-1185">Reference proteome</keyword>
<evidence type="ECO:0000256" key="1">
    <source>
        <dbReference type="RuleBase" id="RU368002"/>
    </source>
</evidence>
<dbReference type="EC" id="2.3.1.-" evidence="1"/>
<dbReference type="GO" id="GO:0005739">
    <property type="term" value="C:mitochondrion"/>
    <property type="evidence" value="ECO:0007669"/>
    <property type="project" value="InterPro"/>
</dbReference>
<comment type="similarity">
    <text evidence="1">Belongs to the glycine N-acyltransferase family.</text>
</comment>
<dbReference type="AlphaFoldDB" id="A0A914R779"/>